<proteinExistence type="predicted"/>
<dbReference type="RefSeq" id="WP_308952122.1">
    <property type="nucleotide sequence ID" value="NZ_JARXHW010000058.1"/>
</dbReference>
<dbReference type="GO" id="GO:0016787">
    <property type="term" value="F:hydrolase activity"/>
    <property type="evidence" value="ECO:0007669"/>
    <property type="project" value="UniProtKB-KW"/>
</dbReference>
<evidence type="ECO:0000313" key="4">
    <source>
        <dbReference type="Proteomes" id="UP001225316"/>
    </source>
</evidence>
<keyword evidence="4" id="KW-1185">Reference proteome</keyword>
<dbReference type="Proteomes" id="UP001225316">
    <property type="component" value="Unassembled WGS sequence"/>
</dbReference>
<dbReference type="Gene3D" id="3.40.50.1820">
    <property type="entry name" value="alpha/beta hydrolase"/>
    <property type="match status" value="1"/>
</dbReference>
<dbReference type="PANTHER" id="PTHR48081">
    <property type="entry name" value="AB HYDROLASE SUPERFAMILY PROTEIN C4A8.06C"/>
    <property type="match status" value="1"/>
</dbReference>
<dbReference type="Pfam" id="PF20434">
    <property type="entry name" value="BD-FAE"/>
    <property type="match status" value="1"/>
</dbReference>
<comment type="caution">
    <text evidence="3">The sequence shown here is derived from an EMBL/GenBank/DDBJ whole genome shotgun (WGS) entry which is preliminary data.</text>
</comment>
<protein>
    <submittedName>
        <fullName evidence="3">Alpha/beta hydrolase</fullName>
    </submittedName>
</protein>
<dbReference type="InterPro" id="IPR029058">
    <property type="entry name" value="AB_hydrolase_fold"/>
</dbReference>
<reference evidence="3 4" key="1">
    <citation type="submission" date="2023-04" db="EMBL/GenBank/DDBJ databases">
        <title>A novel bacteria isolated from coastal sediment.</title>
        <authorList>
            <person name="Liu X.-J."/>
            <person name="Du Z.-J."/>
        </authorList>
    </citation>
    <scope>NUCLEOTIDE SEQUENCE [LARGE SCALE GENOMIC DNA]</scope>
    <source>
        <strain evidence="3 4">SDUM461003</strain>
    </source>
</reference>
<name>A0ABU1AYL1_9BACT</name>
<dbReference type="EMBL" id="JARXHW010000058">
    <property type="protein sequence ID" value="MDQ8209248.1"/>
    <property type="molecule type" value="Genomic_DNA"/>
</dbReference>
<gene>
    <name evidence="3" type="ORF">QEH52_17105</name>
</gene>
<feature type="domain" description="BD-FAE-like" evidence="2">
    <location>
        <begin position="46"/>
        <end position="238"/>
    </location>
</feature>
<evidence type="ECO:0000313" key="3">
    <source>
        <dbReference type="EMBL" id="MDQ8209248.1"/>
    </source>
</evidence>
<dbReference type="SUPFAM" id="SSF53474">
    <property type="entry name" value="alpha/beta-Hydrolases"/>
    <property type="match status" value="1"/>
</dbReference>
<evidence type="ECO:0000259" key="2">
    <source>
        <dbReference type="Pfam" id="PF20434"/>
    </source>
</evidence>
<evidence type="ECO:0000256" key="1">
    <source>
        <dbReference type="ARBA" id="ARBA00022801"/>
    </source>
</evidence>
<organism evidence="3 4">
    <name type="scientific">Thalassobacterium maritimum</name>
    <dbReference type="NCBI Taxonomy" id="3041265"/>
    <lineage>
        <taxon>Bacteria</taxon>
        <taxon>Pseudomonadati</taxon>
        <taxon>Verrucomicrobiota</taxon>
        <taxon>Opitutia</taxon>
        <taxon>Puniceicoccales</taxon>
        <taxon>Coraliomargaritaceae</taxon>
        <taxon>Thalassobacterium</taxon>
    </lineage>
</organism>
<keyword evidence="1 3" id="KW-0378">Hydrolase</keyword>
<accession>A0ABU1AYL1</accession>
<dbReference type="InterPro" id="IPR049492">
    <property type="entry name" value="BD-FAE-like_dom"/>
</dbReference>
<sequence>MPQLLTLEQTEALLDLQGHEPCPGVEIELKRKIGSIAGGPELYAAIYRPSTVAATPAPALLAFHGGGWENGAPESYGEMAKMLALSLGMITVSVSYRLADAHNPTFPYILDEASHAWQWLQTHATELGINPQQVAVTGASAGVFQATHLAVDSPLVSFSASTSRPAALIANWGPLDFVARWFDKHENPGAERTMLGTDYQRNPALYHRSSPITYMHGDLPPALFIYGRQDRTVHARQGAIGHAAWQAADAHSELIVVDNIGHDIVGDNRAQRAEYLQAAVGFLEARLLPQSRV</sequence>
<dbReference type="InterPro" id="IPR050300">
    <property type="entry name" value="GDXG_lipolytic_enzyme"/>
</dbReference>